<dbReference type="EMBL" id="FQZZ01000009">
    <property type="protein sequence ID" value="SHK78195.1"/>
    <property type="molecule type" value="Genomic_DNA"/>
</dbReference>
<gene>
    <name evidence="2" type="ORF">SAMN05444142_10967</name>
</gene>
<dbReference type="RefSeq" id="WP_188129263.1">
    <property type="nucleotide sequence ID" value="NZ_FNIO01000009.1"/>
</dbReference>
<dbReference type="Proteomes" id="UP000324252">
    <property type="component" value="Unassembled WGS sequence"/>
</dbReference>
<protein>
    <submittedName>
        <fullName evidence="2">Uncharacterized protein</fullName>
    </submittedName>
</protein>
<keyword evidence="1" id="KW-0472">Membrane</keyword>
<sequence>MTYPRLIDDGSVWIVVIPPVIWAAHFLTCYWVAAVWCASGAAPLTPVVWAIAAITVAALGGIGWAAVVAVRRYGGLRRPGRHVSRDEPEGRKAFLGHVALLLASLNGVAVLFTALPVLVFRQC</sequence>
<proteinExistence type="predicted"/>
<name>A0A1H0M6B2_9RHOB</name>
<feature type="transmembrane region" description="Helical" evidence="1">
    <location>
        <begin position="94"/>
        <end position="120"/>
    </location>
</feature>
<evidence type="ECO:0000313" key="3">
    <source>
        <dbReference type="Proteomes" id="UP000324252"/>
    </source>
</evidence>
<feature type="transmembrane region" description="Helical" evidence="1">
    <location>
        <begin position="48"/>
        <end position="73"/>
    </location>
</feature>
<keyword evidence="1" id="KW-0812">Transmembrane</keyword>
<dbReference type="AlphaFoldDB" id="A0A1H0M6B2"/>
<keyword evidence="1" id="KW-1133">Transmembrane helix</keyword>
<evidence type="ECO:0000313" key="2">
    <source>
        <dbReference type="EMBL" id="SHK78195.1"/>
    </source>
</evidence>
<reference evidence="2 3" key="1">
    <citation type="submission" date="2016-11" db="EMBL/GenBank/DDBJ databases">
        <authorList>
            <person name="Varghese N."/>
            <person name="Submissions S."/>
        </authorList>
    </citation>
    <scope>NUCLEOTIDE SEQUENCE [LARGE SCALE GENOMIC DNA]</scope>
    <source>
        <strain evidence="2 3">DSM 29620</strain>
    </source>
</reference>
<accession>A0A1H0M6B2</accession>
<evidence type="ECO:0000256" key="1">
    <source>
        <dbReference type="SAM" id="Phobius"/>
    </source>
</evidence>
<feature type="transmembrane region" description="Helical" evidence="1">
    <location>
        <begin position="12"/>
        <end position="36"/>
    </location>
</feature>
<organism evidence="2 3">
    <name type="scientific">Lutimaribacter pacificus</name>
    <dbReference type="NCBI Taxonomy" id="391948"/>
    <lineage>
        <taxon>Bacteria</taxon>
        <taxon>Pseudomonadati</taxon>
        <taxon>Pseudomonadota</taxon>
        <taxon>Alphaproteobacteria</taxon>
        <taxon>Rhodobacterales</taxon>
        <taxon>Roseobacteraceae</taxon>
        <taxon>Lutimaribacter</taxon>
    </lineage>
</organism>
<keyword evidence="3" id="KW-1185">Reference proteome</keyword>